<accession>S8FXA6</accession>
<name>S8FXA6_FOMSC</name>
<reference evidence="1 2" key="1">
    <citation type="journal article" date="2012" name="Science">
        <title>The Paleozoic origin of enzymatic lignin decomposition reconstructed from 31 fungal genomes.</title>
        <authorList>
            <person name="Floudas D."/>
            <person name="Binder M."/>
            <person name="Riley R."/>
            <person name="Barry K."/>
            <person name="Blanchette R.A."/>
            <person name="Henrissat B."/>
            <person name="Martinez A.T."/>
            <person name="Otillar R."/>
            <person name="Spatafora J.W."/>
            <person name="Yadav J.S."/>
            <person name="Aerts A."/>
            <person name="Benoit I."/>
            <person name="Boyd A."/>
            <person name="Carlson A."/>
            <person name="Copeland A."/>
            <person name="Coutinho P.M."/>
            <person name="de Vries R.P."/>
            <person name="Ferreira P."/>
            <person name="Findley K."/>
            <person name="Foster B."/>
            <person name="Gaskell J."/>
            <person name="Glotzer D."/>
            <person name="Gorecki P."/>
            <person name="Heitman J."/>
            <person name="Hesse C."/>
            <person name="Hori C."/>
            <person name="Igarashi K."/>
            <person name="Jurgens J.A."/>
            <person name="Kallen N."/>
            <person name="Kersten P."/>
            <person name="Kohler A."/>
            <person name="Kuees U."/>
            <person name="Kumar T.K.A."/>
            <person name="Kuo A."/>
            <person name="LaButti K."/>
            <person name="Larrondo L.F."/>
            <person name="Lindquist E."/>
            <person name="Ling A."/>
            <person name="Lombard V."/>
            <person name="Lucas S."/>
            <person name="Lundell T."/>
            <person name="Martin R."/>
            <person name="McLaughlin D.J."/>
            <person name="Morgenstern I."/>
            <person name="Morin E."/>
            <person name="Murat C."/>
            <person name="Nagy L.G."/>
            <person name="Nolan M."/>
            <person name="Ohm R.A."/>
            <person name="Patyshakuliyeva A."/>
            <person name="Rokas A."/>
            <person name="Ruiz-Duenas F.J."/>
            <person name="Sabat G."/>
            <person name="Salamov A."/>
            <person name="Samejima M."/>
            <person name="Schmutz J."/>
            <person name="Slot J.C."/>
            <person name="St John F."/>
            <person name="Stenlid J."/>
            <person name="Sun H."/>
            <person name="Sun S."/>
            <person name="Syed K."/>
            <person name="Tsang A."/>
            <person name="Wiebenga A."/>
            <person name="Young D."/>
            <person name="Pisabarro A."/>
            <person name="Eastwood D.C."/>
            <person name="Martin F."/>
            <person name="Cullen D."/>
            <person name="Grigoriev I.V."/>
            <person name="Hibbett D.S."/>
        </authorList>
    </citation>
    <scope>NUCLEOTIDE SEQUENCE</scope>
    <source>
        <strain evidence="2">FP-58527</strain>
    </source>
</reference>
<sequence>MVARDYEKKLRSLANILDQEHIYVAAALAFANAHVPVEDAKQNGQALEDYIKQLRRAADDNDLDIYFRGIIPTLARQVREGAEVTAKTRLLTHSTVKVQDIYQRKPVEKAVPFSKQKGKRVLDLFDTVYNDLKRARTDSGGGGPNAAGR</sequence>
<dbReference type="InParanoid" id="S8FXA6"/>
<dbReference type="AlphaFoldDB" id="S8FXA6"/>
<dbReference type="HOGENOM" id="CLU_1749666_0_0_1"/>
<gene>
    <name evidence="1" type="ORF">FOMPIDRAFT_1047632</name>
</gene>
<evidence type="ECO:0000313" key="1">
    <source>
        <dbReference type="EMBL" id="EPT02895.1"/>
    </source>
</evidence>
<organism evidence="1 2">
    <name type="scientific">Fomitopsis schrenkii</name>
    <name type="common">Brown rot fungus</name>
    <dbReference type="NCBI Taxonomy" id="2126942"/>
    <lineage>
        <taxon>Eukaryota</taxon>
        <taxon>Fungi</taxon>
        <taxon>Dikarya</taxon>
        <taxon>Basidiomycota</taxon>
        <taxon>Agaricomycotina</taxon>
        <taxon>Agaricomycetes</taxon>
        <taxon>Polyporales</taxon>
        <taxon>Fomitopsis</taxon>
    </lineage>
</organism>
<proteinExistence type="predicted"/>
<dbReference type="Proteomes" id="UP000015241">
    <property type="component" value="Unassembled WGS sequence"/>
</dbReference>
<protein>
    <submittedName>
        <fullName evidence="1">Uncharacterized protein</fullName>
    </submittedName>
</protein>
<evidence type="ECO:0000313" key="2">
    <source>
        <dbReference type="Proteomes" id="UP000015241"/>
    </source>
</evidence>
<dbReference type="EMBL" id="KE504133">
    <property type="protein sequence ID" value="EPT02895.1"/>
    <property type="molecule type" value="Genomic_DNA"/>
</dbReference>
<keyword evidence="2" id="KW-1185">Reference proteome</keyword>